<evidence type="ECO:0000313" key="2">
    <source>
        <dbReference type="Proteomes" id="UP000198412"/>
    </source>
</evidence>
<reference evidence="2" key="1">
    <citation type="submission" date="2017-06" db="EMBL/GenBank/DDBJ databases">
        <authorList>
            <person name="Varghese N."/>
            <person name="Submissions S."/>
        </authorList>
    </citation>
    <scope>NUCLEOTIDE SEQUENCE [LARGE SCALE GENOMIC DNA]</scope>
    <source>
        <strain evidence="2">DSM 27993</strain>
    </source>
</reference>
<dbReference type="AlphaFoldDB" id="A0A238WYD1"/>
<organism evidence="1 2">
    <name type="scientific">Lutibacter flavus</name>
    <dbReference type="NCBI Taxonomy" id="691689"/>
    <lineage>
        <taxon>Bacteria</taxon>
        <taxon>Pseudomonadati</taxon>
        <taxon>Bacteroidota</taxon>
        <taxon>Flavobacteriia</taxon>
        <taxon>Flavobacteriales</taxon>
        <taxon>Flavobacteriaceae</taxon>
        <taxon>Lutibacter</taxon>
    </lineage>
</organism>
<proteinExistence type="predicted"/>
<name>A0A238WYD1_9FLAO</name>
<sequence length="122" mass="14130">MEFFRIIDKQVTESIIQDKVTPDHLENFTESMFLLEESGNNFQGATLWGPFLISYDKIKGGVRFTLLDCPNALSWTITTGFPPEREKIVLHATINRTQKPNEFLEEVKEFLDEWEAGLNSQF</sequence>
<dbReference type="Proteomes" id="UP000198412">
    <property type="component" value="Unassembled WGS sequence"/>
</dbReference>
<accession>A0A238WYD1</accession>
<gene>
    <name evidence="1" type="ORF">SAMN04488111_1340</name>
</gene>
<dbReference type="RefSeq" id="WP_089378114.1">
    <property type="nucleotide sequence ID" value="NZ_FZNX01000002.1"/>
</dbReference>
<protein>
    <submittedName>
        <fullName evidence="1">Uncharacterized protein</fullName>
    </submittedName>
</protein>
<evidence type="ECO:0000313" key="1">
    <source>
        <dbReference type="EMBL" id="SNR51428.1"/>
    </source>
</evidence>
<dbReference type="OrthoDB" id="1443063at2"/>
<keyword evidence="2" id="KW-1185">Reference proteome</keyword>
<dbReference type="EMBL" id="FZNX01000002">
    <property type="protein sequence ID" value="SNR51428.1"/>
    <property type="molecule type" value="Genomic_DNA"/>
</dbReference>